<reference evidence="4 5" key="1">
    <citation type="journal article" date="2019" name="Syst. Appl. Microbiol.">
        <title>Characterization of Bifidobacterium species in feaces of the Egyptian fruit bat: Description of B. vespertilionis sp. nov. and B. rousetti sp. nov.</title>
        <authorList>
            <person name="Modesto M."/>
            <person name="Satti M."/>
            <person name="Watanabe K."/>
            <person name="Puglisi E."/>
            <person name="Morelli L."/>
            <person name="Huang C.-H."/>
            <person name="Liou J.-S."/>
            <person name="Miyashita M."/>
            <person name="Tamura T."/>
            <person name="Saito S."/>
            <person name="Mori K."/>
            <person name="Huang L."/>
            <person name="Sciavilla P."/>
            <person name="Sandri C."/>
            <person name="Spiezio C."/>
            <person name="Vitali F."/>
            <person name="Cavalieri D."/>
            <person name="Perpetuini G."/>
            <person name="Tofalo R."/>
            <person name="Bonetti A."/>
            <person name="Arita M."/>
            <person name="Mattarelli P."/>
        </authorList>
    </citation>
    <scope>NUCLEOTIDE SEQUENCE [LARGE SCALE GENOMIC DNA]</scope>
    <source>
        <strain evidence="2 5">RST16</strain>
        <strain evidence="3 4">RST8</strain>
    </source>
</reference>
<protein>
    <recommendedName>
        <fullName evidence="6">DUF3239 domain-containing protein</fullName>
    </recommendedName>
</protein>
<evidence type="ECO:0000313" key="5">
    <source>
        <dbReference type="Proteomes" id="UP000374630"/>
    </source>
</evidence>
<dbReference type="EMBL" id="RZOA01000010">
    <property type="protein sequence ID" value="KAA8823291.1"/>
    <property type="molecule type" value="Genomic_DNA"/>
</dbReference>
<keyword evidence="5" id="KW-1185">Reference proteome</keyword>
<feature type="transmembrane region" description="Helical" evidence="1">
    <location>
        <begin position="31"/>
        <end position="54"/>
    </location>
</feature>
<dbReference type="Proteomes" id="UP000374630">
    <property type="component" value="Unassembled WGS sequence"/>
</dbReference>
<name>A0A5J5DYH1_9BIFI</name>
<evidence type="ECO:0008006" key="6">
    <source>
        <dbReference type="Google" id="ProtNLM"/>
    </source>
</evidence>
<keyword evidence="1" id="KW-0812">Transmembrane</keyword>
<accession>A0A5J5DYH1</accession>
<dbReference type="EMBL" id="RZNZ01000002">
    <property type="protein sequence ID" value="KAA8821918.1"/>
    <property type="molecule type" value="Genomic_DNA"/>
</dbReference>
<evidence type="ECO:0000256" key="1">
    <source>
        <dbReference type="SAM" id="Phobius"/>
    </source>
</evidence>
<dbReference type="AlphaFoldDB" id="A0A5J5DYH1"/>
<organism evidence="3 4">
    <name type="scientific">Bifidobacterium vespertilionis</name>
    <dbReference type="NCBI Taxonomy" id="2562524"/>
    <lineage>
        <taxon>Bacteria</taxon>
        <taxon>Bacillati</taxon>
        <taxon>Actinomycetota</taxon>
        <taxon>Actinomycetes</taxon>
        <taxon>Bifidobacteriales</taxon>
        <taxon>Bifidobacteriaceae</taxon>
        <taxon>Bifidobacterium</taxon>
    </lineage>
</organism>
<keyword evidence="1" id="KW-1133">Transmembrane helix</keyword>
<keyword evidence="1" id="KW-0472">Membrane</keyword>
<evidence type="ECO:0000313" key="4">
    <source>
        <dbReference type="Proteomes" id="UP000345527"/>
    </source>
</evidence>
<comment type="caution">
    <text evidence="3">The sequence shown here is derived from an EMBL/GenBank/DDBJ whole genome shotgun (WGS) entry which is preliminary data.</text>
</comment>
<evidence type="ECO:0000313" key="2">
    <source>
        <dbReference type="EMBL" id="KAA8821918.1"/>
    </source>
</evidence>
<dbReference type="OrthoDB" id="9962222at2"/>
<proteinExistence type="predicted"/>
<dbReference type="RefSeq" id="WP_150354079.1">
    <property type="nucleotide sequence ID" value="NZ_RZNZ01000002.1"/>
</dbReference>
<dbReference type="Proteomes" id="UP000345527">
    <property type="component" value="Unassembled WGS sequence"/>
</dbReference>
<feature type="transmembrane region" description="Helical" evidence="1">
    <location>
        <begin position="60"/>
        <end position="81"/>
    </location>
</feature>
<evidence type="ECO:0000313" key="3">
    <source>
        <dbReference type="EMBL" id="KAA8823291.1"/>
    </source>
</evidence>
<sequence>MEYTFEVNWEAYRRWYASRDAKEIRRGFRIFAAYSTVFMLVGVACLALLLAGKITNGMGLGVWIVFGVTMAQWIVSLIGLARPRLVMISNRRLVERWYASRGVNVEALKLIEPDYRQWSVTVRGNVTDLGVEETMADGYPLRVPFAVLDPHAETIDGALCYRVAADKEGLRIWRALNPVLHFPTGLINGTVVVPIRAIGDPELFQTDVARRIEAQRKSVVAESTAAATGKRAQTPVIDDLADWTDR</sequence>
<gene>
    <name evidence="3" type="ORF">EM848_06320</name>
    <name evidence="2" type="ORF">EMO90_01470</name>
</gene>